<sequence>MTPWIIAAAILLVLGLAGVAVLIGLRRSAKAVLAGGGSSLTPVRADKLERFVAKKAGFVVTAAHTFDASPERVWAALDTNGFFSWLPLINGMRYPDQDRGVGATRVFDGFLVAGAEQVVAREEGHRLALTATTSSVPFAVKSIAEEYVLSATDSGATTLTWTLAAQPRLSWLLPYQLFAPLARPFARWSLRGLASRL</sequence>
<comment type="caution">
    <text evidence="2">The sequence shown here is derived from an EMBL/GenBank/DDBJ whole genome shotgun (WGS) entry which is preliminary data.</text>
</comment>
<dbReference type="InterPro" id="IPR019587">
    <property type="entry name" value="Polyketide_cyclase/dehydratase"/>
</dbReference>
<reference evidence="2 3" key="1">
    <citation type="submission" date="2019-07" db="EMBL/GenBank/DDBJ databases">
        <title>Whole genome shotgun sequence of Nocardia ninae NBRC 108245.</title>
        <authorList>
            <person name="Hosoyama A."/>
            <person name="Uohara A."/>
            <person name="Ohji S."/>
            <person name="Ichikawa N."/>
        </authorList>
    </citation>
    <scope>NUCLEOTIDE SEQUENCE [LARGE SCALE GENOMIC DNA]</scope>
    <source>
        <strain evidence="2 3">NBRC 108245</strain>
    </source>
</reference>
<dbReference type="Pfam" id="PF10604">
    <property type="entry name" value="Polyketide_cyc2"/>
    <property type="match status" value="1"/>
</dbReference>
<dbReference type="InterPro" id="IPR023393">
    <property type="entry name" value="START-like_dom_sf"/>
</dbReference>
<accession>A0A511MFF2</accession>
<keyword evidence="1" id="KW-1133">Transmembrane helix</keyword>
<dbReference type="Proteomes" id="UP000321424">
    <property type="component" value="Unassembled WGS sequence"/>
</dbReference>
<dbReference type="OrthoDB" id="4546998at2"/>
<protein>
    <recommendedName>
        <fullName evidence="4">Polyketide cyclase</fullName>
    </recommendedName>
</protein>
<name>A0A511MFF2_9NOCA</name>
<feature type="transmembrane region" description="Helical" evidence="1">
    <location>
        <begin position="6"/>
        <end position="25"/>
    </location>
</feature>
<dbReference type="RefSeq" id="WP_147133026.1">
    <property type="nucleotide sequence ID" value="NZ_BJXA01000024.1"/>
</dbReference>
<keyword evidence="1" id="KW-0812">Transmembrane</keyword>
<gene>
    <name evidence="2" type="ORF">NN4_39190</name>
</gene>
<evidence type="ECO:0000313" key="2">
    <source>
        <dbReference type="EMBL" id="GEM39400.1"/>
    </source>
</evidence>
<dbReference type="CDD" id="cd07821">
    <property type="entry name" value="PYR_PYL_RCAR_like"/>
    <property type="match status" value="1"/>
</dbReference>
<evidence type="ECO:0000256" key="1">
    <source>
        <dbReference type="SAM" id="Phobius"/>
    </source>
</evidence>
<evidence type="ECO:0000313" key="3">
    <source>
        <dbReference type="Proteomes" id="UP000321424"/>
    </source>
</evidence>
<dbReference type="SUPFAM" id="SSF55961">
    <property type="entry name" value="Bet v1-like"/>
    <property type="match status" value="1"/>
</dbReference>
<proteinExistence type="predicted"/>
<organism evidence="2 3">
    <name type="scientific">Nocardia ninae NBRC 108245</name>
    <dbReference type="NCBI Taxonomy" id="1210091"/>
    <lineage>
        <taxon>Bacteria</taxon>
        <taxon>Bacillati</taxon>
        <taxon>Actinomycetota</taxon>
        <taxon>Actinomycetes</taxon>
        <taxon>Mycobacteriales</taxon>
        <taxon>Nocardiaceae</taxon>
        <taxon>Nocardia</taxon>
    </lineage>
</organism>
<dbReference type="Gene3D" id="3.30.530.20">
    <property type="match status" value="1"/>
</dbReference>
<dbReference type="AlphaFoldDB" id="A0A511MFF2"/>
<keyword evidence="1" id="KW-0472">Membrane</keyword>
<evidence type="ECO:0008006" key="4">
    <source>
        <dbReference type="Google" id="ProtNLM"/>
    </source>
</evidence>
<dbReference type="EMBL" id="BJXA01000024">
    <property type="protein sequence ID" value="GEM39400.1"/>
    <property type="molecule type" value="Genomic_DNA"/>
</dbReference>
<keyword evidence="3" id="KW-1185">Reference proteome</keyword>